<dbReference type="InterPro" id="IPR050171">
    <property type="entry name" value="MFS_Transporters"/>
</dbReference>
<comment type="caution">
    <text evidence="9">The sequence shown here is derived from an EMBL/GenBank/DDBJ whole genome shotgun (WGS) entry which is preliminary data.</text>
</comment>
<proteinExistence type="predicted"/>
<evidence type="ECO:0000256" key="1">
    <source>
        <dbReference type="ARBA" id="ARBA00004651"/>
    </source>
</evidence>
<reference evidence="9 10" key="1">
    <citation type="submission" date="2019-09" db="EMBL/GenBank/DDBJ databases">
        <title>Genome sequence of Roseospira marina, one of the more divergent members of the non-sulfur purple photosynthetic bacterial family, the Rhodospirillaceae.</title>
        <authorList>
            <person name="Meyer T."/>
            <person name="Kyndt J."/>
        </authorList>
    </citation>
    <scope>NUCLEOTIDE SEQUENCE [LARGE SCALE GENOMIC DNA]</scope>
    <source>
        <strain evidence="9 10">DSM 15113</strain>
    </source>
</reference>
<keyword evidence="6 7" id="KW-0472">Membrane</keyword>
<evidence type="ECO:0000256" key="3">
    <source>
        <dbReference type="ARBA" id="ARBA00022475"/>
    </source>
</evidence>
<keyword evidence="10" id="KW-1185">Reference proteome</keyword>
<dbReference type="Gene3D" id="1.20.1250.20">
    <property type="entry name" value="MFS general substrate transporter like domains"/>
    <property type="match status" value="2"/>
</dbReference>
<keyword evidence="2" id="KW-0813">Transport</keyword>
<organism evidence="9 10">
    <name type="scientific">Roseospira marina</name>
    <dbReference type="NCBI Taxonomy" id="140057"/>
    <lineage>
        <taxon>Bacteria</taxon>
        <taxon>Pseudomonadati</taxon>
        <taxon>Pseudomonadota</taxon>
        <taxon>Alphaproteobacteria</taxon>
        <taxon>Rhodospirillales</taxon>
        <taxon>Rhodospirillaceae</taxon>
        <taxon>Roseospira</taxon>
    </lineage>
</organism>
<dbReference type="EMBL" id="VWPJ01000004">
    <property type="protein sequence ID" value="KAA5606570.1"/>
    <property type="molecule type" value="Genomic_DNA"/>
</dbReference>
<dbReference type="InterPro" id="IPR036259">
    <property type="entry name" value="MFS_trans_sf"/>
</dbReference>
<keyword evidence="3" id="KW-1003">Cell membrane</keyword>
<accession>A0A5M6IE61</accession>
<sequence>MSPVQARTALGFSCVGHSISHIFEPIFYVVALVLPAQFGISYEAALALILGGKLMFGIVAPLAGWLGDRWSATGMMAVYFLGIGAGAVWAGLAQSPLEMALALGLLGVFGSIYHPVGIAWLVRTAVNRGKALGINGAFGGFGPALGGVMAGVLIDTFGWRSAFLIPGGVTLLLGVAFIWMVARGVIIETKVDARSDPPPDRRDTARVYAIVAMTMLVGGIIYQATQASMPKVFEERLGGLLGDGASGVGLGVMIVYGLAGLFQIWTGHLADRFPLKTVYVSMYLLQVPVLALAATATGLPLLMVMLMMVSFNIGALPAENSLLARYTPPSWRSTAYGMKFVLSFGISGLAVPLVAWLRATTGDFMVLYLVLATLAGLVLIAGVRLPRERPAPEPTAAAPAE</sequence>
<feature type="transmembrane region" description="Helical" evidence="7">
    <location>
        <begin position="46"/>
        <end position="67"/>
    </location>
</feature>
<dbReference type="AlphaFoldDB" id="A0A5M6IE61"/>
<feature type="transmembrane region" description="Helical" evidence="7">
    <location>
        <begin position="74"/>
        <end position="93"/>
    </location>
</feature>
<dbReference type="GO" id="GO:0022857">
    <property type="term" value="F:transmembrane transporter activity"/>
    <property type="evidence" value="ECO:0007669"/>
    <property type="project" value="InterPro"/>
</dbReference>
<evidence type="ECO:0000256" key="6">
    <source>
        <dbReference type="ARBA" id="ARBA00023136"/>
    </source>
</evidence>
<feature type="transmembrane region" description="Helical" evidence="7">
    <location>
        <begin position="365"/>
        <end position="383"/>
    </location>
</feature>
<feature type="transmembrane region" description="Helical" evidence="7">
    <location>
        <begin position="21"/>
        <end position="40"/>
    </location>
</feature>
<feature type="transmembrane region" description="Helical" evidence="7">
    <location>
        <begin position="207"/>
        <end position="225"/>
    </location>
</feature>
<feature type="domain" description="Major facilitator superfamily (MFS) profile" evidence="8">
    <location>
        <begin position="4"/>
        <end position="390"/>
    </location>
</feature>
<dbReference type="OrthoDB" id="8524807at2"/>
<evidence type="ECO:0000256" key="4">
    <source>
        <dbReference type="ARBA" id="ARBA00022692"/>
    </source>
</evidence>
<dbReference type="PANTHER" id="PTHR23517:SF2">
    <property type="entry name" value="MULTIDRUG RESISTANCE PROTEIN MDTH"/>
    <property type="match status" value="1"/>
</dbReference>
<keyword evidence="4 7" id="KW-0812">Transmembrane</keyword>
<evidence type="ECO:0000259" key="8">
    <source>
        <dbReference type="PROSITE" id="PS50850"/>
    </source>
</evidence>
<evidence type="ECO:0000256" key="7">
    <source>
        <dbReference type="SAM" id="Phobius"/>
    </source>
</evidence>
<feature type="transmembrane region" description="Helical" evidence="7">
    <location>
        <begin position="245"/>
        <end position="265"/>
    </location>
</feature>
<dbReference type="Pfam" id="PF07690">
    <property type="entry name" value="MFS_1"/>
    <property type="match status" value="2"/>
</dbReference>
<feature type="transmembrane region" description="Helical" evidence="7">
    <location>
        <begin position="340"/>
        <end position="359"/>
    </location>
</feature>
<protein>
    <submittedName>
        <fullName evidence="9">MFS transporter</fullName>
    </submittedName>
</protein>
<name>A0A5M6IE61_9PROT</name>
<feature type="transmembrane region" description="Helical" evidence="7">
    <location>
        <begin position="99"/>
        <end position="122"/>
    </location>
</feature>
<evidence type="ECO:0000313" key="10">
    <source>
        <dbReference type="Proteomes" id="UP000324065"/>
    </source>
</evidence>
<feature type="transmembrane region" description="Helical" evidence="7">
    <location>
        <begin position="163"/>
        <end position="186"/>
    </location>
</feature>
<dbReference type="GO" id="GO:0005886">
    <property type="term" value="C:plasma membrane"/>
    <property type="evidence" value="ECO:0007669"/>
    <property type="project" value="UniProtKB-SubCell"/>
</dbReference>
<gene>
    <name evidence="9" type="ORF">F1188_06555</name>
</gene>
<evidence type="ECO:0000313" key="9">
    <source>
        <dbReference type="EMBL" id="KAA5606570.1"/>
    </source>
</evidence>
<keyword evidence="5 7" id="KW-1133">Transmembrane helix</keyword>
<dbReference type="InterPro" id="IPR011701">
    <property type="entry name" value="MFS"/>
</dbReference>
<feature type="transmembrane region" description="Helical" evidence="7">
    <location>
        <begin position="134"/>
        <end position="157"/>
    </location>
</feature>
<comment type="subcellular location">
    <subcellularLocation>
        <location evidence="1">Cell membrane</location>
        <topology evidence="1">Multi-pass membrane protein</topology>
    </subcellularLocation>
</comment>
<dbReference type="Proteomes" id="UP000324065">
    <property type="component" value="Unassembled WGS sequence"/>
</dbReference>
<evidence type="ECO:0000256" key="2">
    <source>
        <dbReference type="ARBA" id="ARBA00022448"/>
    </source>
</evidence>
<evidence type="ECO:0000256" key="5">
    <source>
        <dbReference type="ARBA" id="ARBA00022989"/>
    </source>
</evidence>
<dbReference type="PROSITE" id="PS50850">
    <property type="entry name" value="MFS"/>
    <property type="match status" value="1"/>
</dbReference>
<dbReference type="SUPFAM" id="SSF103473">
    <property type="entry name" value="MFS general substrate transporter"/>
    <property type="match status" value="1"/>
</dbReference>
<dbReference type="InterPro" id="IPR020846">
    <property type="entry name" value="MFS_dom"/>
</dbReference>
<dbReference type="PANTHER" id="PTHR23517">
    <property type="entry name" value="RESISTANCE PROTEIN MDTM, PUTATIVE-RELATED-RELATED"/>
    <property type="match status" value="1"/>
</dbReference>